<evidence type="ECO:0000256" key="6">
    <source>
        <dbReference type="PIRSR" id="PIRSR602129-50"/>
    </source>
</evidence>
<dbReference type="InterPro" id="IPR010977">
    <property type="entry name" value="Aromatic_deC"/>
</dbReference>
<keyword evidence="4 6" id="KW-0663">Pyridoxal phosphate</keyword>
<comment type="similarity">
    <text evidence="2 7">Belongs to the group II decarboxylase family.</text>
</comment>
<organism evidence="8 10">
    <name type="scientific">Rotaria socialis</name>
    <dbReference type="NCBI Taxonomy" id="392032"/>
    <lineage>
        <taxon>Eukaryota</taxon>
        <taxon>Metazoa</taxon>
        <taxon>Spiralia</taxon>
        <taxon>Gnathifera</taxon>
        <taxon>Rotifera</taxon>
        <taxon>Eurotatoria</taxon>
        <taxon>Bdelloidea</taxon>
        <taxon>Philodinida</taxon>
        <taxon>Philodinidae</taxon>
        <taxon>Rotaria</taxon>
    </lineage>
</organism>
<evidence type="ECO:0000256" key="7">
    <source>
        <dbReference type="RuleBase" id="RU000382"/>
    </source>
</evidence>
<protein>
    <submittedName>
        <fullName evidence="8">Uncharacterized protein</fullName>
    </submittedName>
</protein>
<reference evidence="8" key="1">
    <citation type="submission" date="2021-02" db="EMBL/GenBank/DDBJ databases">
        <authorList>
            <person name="Nowell W R."/>
        </authorList>
    </citation>
    <scope>NUCLEOTIDE SEQUENCE</scope>
</reference>
<dbReference type="InterPro" id="IPR015421">
    <property type="entry name" value="PyrdxlP-dep_Trfase_major"/>
</dbReference>
<accession>A0A818EK37</accession>
<evidence type="ECO:0000313" key="8">
    <source>
        <dbReference type="EMBL" id="CAF3459866.1"/>
    </source>
</evidence>
<evidence type="ECO:0000313" key="10">
    <source>
        <dbReference type="Proteomes" id="UP000663869"/>
    </source>
</evidence>
<evidence type="ECO:0000256" key="5">
    <source>
        <dbReference type="ARBA" id="ARBA00023239"/>
    </source>
</evidence>
<evidence type="ECO:0000256" key="4">
    <source>
        <dbReference type="ARBA" id="ARBA00022898"/>
    </source>
</evidence>
<dbReference type="GO" id="GO:0030170">
    <property type="term" value="F:pyridoxal phosphate binding"/>
    <property type="evidence" value="ECO:0007669"/>
    <property type="project" value="InterPro"/>
</dbReference>
<dbReference type="PANTHER" id="PTHR11999">
    <property type="entry name" value="GROUP II PYRIDOXAL-5-PHOSPHATE DECARBOXYLASE"/>
    <property type="match status" value="1"/>
</dbReference>
<dbReference type="AlphaFoldDB" id="A0A818EK37"/>
<dbReference type="InterPro" id="IPR015424">
    <property type="entry name" value="PyrdxlP-dep_Trfase"/>
</dbReference>
<evidence type="ECO:0000256" key="1">
    <source>
        <dbReference type="ARBA" id="ARBA00001933"/>
    </source>
</evidence>
<dbReference type="GO" id="GO:0019752">
    <property type="term" value="P:carboxylic acid metabolic process"/>
    <property type="evidence" value="ECO:0007669"/>
    <property type="project" value="InterPro"/>
</dbReference>
<dbReference type="InterPro" id="IPR015422">
    <property type="entry name" value="PyrdxlP-dep_Trfase_small"/>
</dbReference>
<dbReference type="Pfam" id="PF00282">
    <property type="entry name" value="Pyridoxal_deC"/>
    <property type="match status" value="1"/>
</dbReference>
<dbReference type="PANTHER" id="PTHR11999:SF70">
    <property type="entry name" value="MIP05841P"/>
    <property type="match status" value="1"/>
</dbReference>
<comment type="cofactor">
    <cofactor evidence="1 6 7">
        <name>pyridoxal 5'-phosphate</name>
        <dbReference type="ChEBI" id="CHEBI:597326"/>
    </cofactor>
</comment>
<dbReference type="EMBL" id="CAJNYU010001722">
    <property type="protein sequence ID" value="CAF3459866.1"/>
    <property type="molecule type" value="Genomic_DNA"/>
</dbReference>
<dbReference type="Proteomes" id="UP000663862">
    <property type="component" value="Unassembled WGS sequence"/>
</dbReference>
<dbReference type="SUPFAM" id="SSF53383">
    <property type="entry name" value="PLP-dependent transferases"/>
    <property type="match status" value="1"/>
</dbReference>
<feature type="modified residue" description="N6-(pyridoxal phosphate)lysine" evidence="6">
    <location>
        <position position="71"/>
    </location>
</feature>
<evidence type="ECO:0000256" key="2">
    <source>
        <dbReference type="ARBA" id="ARBA00009533"/>
    </source>
</evidence>
<dbReference type="Gene3D" id="3.90.1150.10">
    <property type="entry name" value="Aspartate Aminotransferase, domain 1"/>
    <property type="match status" value="1"/>
</dbReference>
<proteinExistence type="inferred from homology"/>
<name>A0A818EK37_9BILA</name>
<sequence length="261" mass="29832">MNQNITSGSLRSTVNTGAFDNLAELSLIAHAENVWFHVDGAFGSLIILDSERRHLVNGIQGADSLAFDCHKWLHCPTDVGCVLIRDKALLQSTFSMRQSYLPTAQQKSTMGDVFWDFGPELSRSFRALKVWFTFKEHGAIKLGRKMADNCKQAQYLVSLLEKYGDIIHIVRPISLNIVNFRFEPDELNKSDTELLDCFNSELLEDIKRSGIALLSSTYIYNRFYIRVAILSHRVNNEDFDIFVETMLNLYRSRTQMFITGC</sequence>
<keyword evidence="5 7" id="KW-0456">Lyase</keyword>
<dbReference type="Proteomes" id="UP000663869">
    <property type="component" value="Unassembled WGS sequence"/>
</dbReference>
<evidence type="ECO:0000313" key="9">
    <source>
        <dbReference type="EMBL" id="CAF4653283.1"/>
    </source>
</evidence>
<dbReference type="EMBL" id="CAJOBQ010005285">
    <property type="protein sequence ID" value="CAF4653283.1"/>
    <property type="molecule type" value="Genomic_DNA"/>
</dbReference>
<gene>
    <name evidence="8" type="ORF">FME351_LOCUS14014</name>
    <name evidence="9" type="ORF">TSG867_LOCUS30909</name>
</gene>
<comment type="caution">
    <text evidence="8">The sequence shown here is derived from an EMBL/GenBank/DDBJ whole genome shotgun (WGS) entry which is preliminary data.</text>
</comment>
<dbReference type="GO" id="GO:0016831">
    <property type="term" value="F:carboxy-lyase activity"/>
    <property type="evidence" value="ECO:0007669"/>
    <property type="project" value="UniProtKB-KW"/>
</dbReference>
<dbReference type="InterPro" id="IPR002129">
    <property type="entry name" value="PyrdxlP-dep_de-COase"/>
</dbReference>
<dbReference type="Gene3D" id="3.40.640.10">
    <property type="entry name" value="Type I PLP-dependent aspartate aminotransferase-like (Major domain)"/>
    <property type="match status" value="1"/>
</dbReference>
<keyword evidence="3" id="KW-0210">Decarboxylase</keyword>
<evidence type="ECO:0000256" key="3">
    <source>
        <dbReference type="ARBA" id="ARBA00022793"/>
    </source>
</evidence>